<sequence length="161" mass="17125">MAHKIRIACLGTSDHLSRAVDALLKDDVIPAENIFLSKADGPEIERFAANGCQLLTDDMNAIIKGEVVLIAAPSEEMAAVLAPVCGCTSGRYLIAVSDRVSVSDIADRIAKGTQIMAVQTAQQEDGTLHGTVDYSKGFASYMKLPCEDIARALVDTLTISE</sequence>
<evidence type="ECO:0000313" key="1">
    <source>
        <dbReference type="EMBL" id="OUP54097.1"/>
    </source>
</evidence>
<dbReference type="RefSeq" id="WP_016147437.1">
    <property type="nucleotide sequence ID" value="NZ_CABKSA010000001.1"/>
</dbReference>
<gene>
    <name evidence="1" type="ORF">B5F17_02490</name>
</gene>
<dbReference type="Proteomes" id="UP000195897">
    <property type="component" value="Unassembled WGS sequence"/>
</dbReference>
<evidence type="ECO:0008006" key="3">
    <source>
        <dbReference type="Google" id="ProtNLM"/>
    </source>
</evidence>
<evidence type="ECO:0000313" key="2">
    <source>
        <dbReference type="Proteomes" id="UP000195897"/>
    </source>
</evidence>
<accession>A0A1Y4LBJ1</accession>
<dbReference type="Gene3D" id="3.40.50.720">
    <property type="entry name" value="NAD(P)-binding Rossmann-like Domain"/>
    <property type="match status" value="1"/>
</dbReference>
<reference evidence="2" key="1">
    <citation type="submission" date="2017-04" db="EMBL/GenBank/DDBJ databases">
        <title>Function of individual gut microbiota members based on whole genome sequencing of pure cultures obtained from chicken caecum.</title>
        <authorList>
            <person name="Medvecky M."/>
            <person name="Cejkova D."/>
            <person name="Polansky O."/>
            <person name="Karasova D."/>
            <person name="Kubasova T."/>
            <person name="Cizek A."/>
            <person name="Rychlik I."/>
        </authorList>
    </citation>
    <scope>NUCLEOTIDE SEQUENCE [LARGE SCALE GENOMIC DNA]</scope>
    <source>
        <strain evidence="2">An180</strain>
    </source>
</reference>
<name>A0A1Y4LBJ1_9FIRM</name>
<dbReference type="EMBL" id="NFKK01000002">
    <property type="protein sequence ID" value="OUP54097.1"/>
    <property type="molecule type" value="Genomic_DNA"/>
</dbReference>
<comment type="caution">
    <text evidence="1">The sequence shown here is derived from an EMBL/GenBank/DDBJ whole genome shotgun (WGS) entry which is preliminary data.</text>
</comment>
<proteinExistence type="predicted"/>
<protein>
    <recommendedName>
        <fullName evidence="3">Pyrroline-5-carboxylate reductase catalytic N-terminal domain-containing protein</fullName>
    </recommendedName>
</protein>
<dbReference type="AlphaFoldDB" id="A0A1Y4LBJ1"/>
<organism evidence="1 2">
    <name type="scientific">Butyricicoccus pullicaecorum</name>
    <dbReference type="NCBI Taxonomy" id="501571"/>
    <lineage>
        <taxon>Bacteria</taxon>
        <taxon>Bacillati</taxon>
        <taxon>Bacillota</taxon>
        <taxon>Clostridia</taxon>
        <taxon>Eubacteriales</taxon>
        <taxon>Butyricicoccaceae</taxon>
        <taxon>Butyricicoccus</taxon>
    </lineage>
</organism>